<feature type="transmembrane region" description="Helical" evidence="9">
    <location>
        <begin position="37"/>
        <end position="55"/>
    </location>
</feature>
<organism evidence="11">
    <name type="scientific">Schlesneria paludicola</name>
    <dbReference type="NCBI Taxonomy" id="360056"/>
    <lineage>
        <taxon>Bacteria</taxon>
        <taxon>Pseudomonadati</taxon>
        <taxon>Planctomycetota</taxon>
        <taxon>Planctomycetia</taxon>
        <taxon>Planctomycetales</taxon>
        <taxon>Planctomycetaceae</taxon>
        <taxon>Schlesneria</taxon>
    </lineage>
</organism>
<dbReference type="InterPro" id="IPR001367">
    <property type="entry name" value="Fe_dep_repressor"/>
</dbReference>
<evidence type="ECO:0000256" key="2">
    <source>
        <dbReference type="ARBA" id="ARBA00008034"/>
    </source>
</evidence>
<dbReference type="GO" id="GO:0003700">
    <property type="term" value="F:DNA-binding transcription factor activity"/>
    <property type="evidence" value="ECO:0007669"/>
    <property type="project" value="InterPro"/>
</dbReference>
<feature type="domain" description="Iron dependent repressor metal binding and dimerisation" evidence="10">
    <location>
        <begin position="366"/>
        <end position="429"/>
    </location>
</feature>
<dbReference type="PANTHER" id="PTHR30477:SF3">
    <property type="entry name" value="METAL TRANSPORT SYSTEM MEMBRANE PROTEIN CT_069-RELATED"/>
    <property type="match status" value="1"/>
</dbReference>
<keyword evidence="3 8" id="KW-0813">Transport</keyword>
<keyword evidence="5 8" id="KW-0812">Transmembrane</keyword>
<dbReference type="SUPFAM" id="SSF81345">
    <property type="entry name" value="ABC transporter involved in vitamin B12 uptake, BtuC"/>
    <property type="match status" value="1"/>
</dbReference>
<dbReference type="PANTHER" id="PTHR30477">
    <property type="entry name" value="ABC-TRANSPORTER METAL-BINDING PROTEIN"/>
    <property type="match status" value="1"/>
</dbReference>
<comment type="subcellular location">
    <subcellularLocation>
        <location evidence="1 8">Cell membrane</location>
        <topology evidence="1 8">Multi-pass membrane protein</topology>
    </subcellularLocation>
</comment>
<dbReference type="Gene3D" id="1.10.10.10">
    <property type="entry name" value="Winged helix-like DNA-binding domain superfamily/Winged helix DNA-binding domain"/>
    <property type="match status" value="1"/>
</dbReference>
<gene>
    <name evidence="11" type="ORF">ENS64_07380</name>
</gene>
<evidence type="ECO:0000256" key="3">
    <source>
        <dbReference type="ARBA" id="ARBA00022448"/>
    </source>
</evidence>
<dbReference type="SMART" id="SM00529">
    <property type="entry name" value="HTH_DTXR"/>
    <property type="match status" value="1"/>
</dbReference>
<evidence type="ECO:0000256" key="8">
    <source>
        <dbReference type="RuleBase" id="RU003943"/>
    </source>
</evidence>
<keyword evidence="4" id="KW-1003">Cell membrane</keyword>
<sequence length="439" mass="46619">MPGLLDYNTRVVLAGTLLLGVSAGVVGTFMLLRKRALVGDVASHAALPGIGLAYLLMEQSQPGSGKWLPGLLVGAAATATAGLLLSQGLRQIRRIQEDAALGITLGLFFGAGVALFTLIQTLPTGQAAGLNDFIFGKAAALLASDVAALACMATVVIAVCAALHKELGLLCFDAEYALAGGWPVGLLDLVLTVLVIAVTVLGMQSVGLLLVVALLVLPPTAARFWTDRLSTMVWTSAGLGGLACASGVLLSAAVPKLAAGAVIVLMGSGLFVISLLWGRRHGLYWTWRATLEARRRMGLDDLLRAGYEVIEPKLGTPRFDPTRYSFSTAELLTARRWSAARVRGLIRQAVSLELLREDSQGTFQFTESGKRQAERAVRNHRLWELYLIHFAAVAPTHVDRSADAIEHVLRPEIVEQLADLLDASSTTPRLPGNPHSPTT</sequence>
<evidence type="ECO:0000256" key="9">
    <source>
        <dbReference type="SAM" id="Phobius"/>
    </source>
</evidence>
<dbReference type="GO" id="GO:0010043">
    <property type="term" value="P:response to zinc ion"/>
    <property type="evidence" value="ECO:0007669"/>
    <property type="project" value="TreeGrafter"/>
</dbReference>
<dbReference type="InterPro" id="IPR037294">
    <property type="entry name" value="ABC_BtuC-like"/>
</dbReference>
<proteinExistence type="inferred from homology"/>
<evidence type="ECO:0000256" key="1">
    <source>
        <dbReference type="ARBA" id="ARBA00004651"/>
    </source>
</evidence>
<keyword evidence="6 9" id="KW-1133">Transmembrane helix</keyword>
<evidence type="ECO:0000259" key="10">
    <source>
        <dbReference type="Pfam" id="PF02742"/>
    </source>
</evidence>
<evidence type="ECO:0000256" key="5">
    <source>
        <dbReference type="ARBA" id="ARBA00022692"/>
    </source>
</evidence>
<dbReference type="SUPFAM" id="SSF47979">
    <property type="entry name" value="Iron-dependent repressor protein, dimerization domain"/>
    <property type="match status" value="1"/>
</dbReference>
<dbReference type="InterPro" id="IPR036421">
    <property type="entry name" value="Fe_dep_repressor_sf"/>
</dbReference>
<dbReference type="InterPro" id="IPR022689">
    <property type="entry name" value="Iron_dep_repressor"/>
</dbReference>
<dbReference type="GO" id="GO:0043190">
    <property type="term" value="C:ATP-binding cassette (ABC) transporter complex"/>
    <property type="evidence" value="ECO:0007669"/>
    <property type="project" value="InterPro"/>
</dbReference>
<name>A0A7C4LPZ3_9PLAN</name>
<feature type="transmembrane region" description="Helical" evidence="9">
    <location>
        <begin position="139"/>
        <end position="164"/>
    </location>
</feature>
<feature type="transmembrane region" description="Helical" evidence="9">
    <location>
        <begin position="258"/>
        <end position="278"/>
    </location>
</feature>
<feature type="transmembrane region" description="Helical" evidence="9">
    <location>
        <begin position="206"/>
        <end position="225"/>
    </location>
</feature>
<dbReference type="GO" id="GO:0046983">
    <property type="term" value="F:protein dimerization activity"/>
    <property type="evidence" value="ECO:0007669"/>
    <property type="project" value="InterPro"/>
</dbReference>
<accession>A0A7C4LPZ3</accession>
<comment type="similarity">
    <text evidence="2 8">Belongs to the ABC-3 integral membrane protein family.</text>
</comment>
<feature type="transmembrane region" description="Helical" evidence="9">
    <location>
        <begin position="98"/>
        <end position="119"/>
    </location>
</feature>
<feature type="transmembrane region" description="Helical" evidence="9">
    <location>
        <begin position="12"/>
        <end position="32"/>
    </location>
</feature>
<feature type="transmembrane region" description="Helical" evidence="9">
    <location>
        <begin position="232"/>
        <end position="252"/>
    </location>
</feature>
<dbReference type="InterPro" id="IPR036388">
    <property type="entry name" value="WH-like_DNA-bd_sf"/>
</dbReference>
<keyword evidence="7 9" id="KW-0472">Membrane</keyword>
<protein>
    <submittedName>
        <fullName evidence="11">Iron ABC transporter</fullName>
    </submittedName>
</protein>
<evidence type="ECO:0000256" key="7">
    <source>
        <dbReference type="ARBA" id="ARBA00023136"/>
    </source>
</evidence>
<feature type="transmembrane region" description="Helical" evidence="9">
    <location>
        <begin position="67"/>
        <end position="86"/>
    </location>
</feature>
<dbReference type="Pfam" id="PF00950">
    <property type="entry name" value="ABC-3"/>
    <property type="match status" value="1"/>
</dbReference>
<dbReference type="GO" id="GO:0046914">
    <property type="term" value="F:transition metal ion binding"/>
    <property type="evidence" value="ECO:0007669"/>
    <property type="project" value="InterPro"/>
</dbReference>
<comment type="caution">
    <text evidence="11">The sequence shown here is derived from an EMBL/GenBank/DDBJ whole genome shotgun (WGS) entry which is preliminary data.</text>
</comment>
<feature type="transmembrane region" description="Helical" evidence="9">
    <location>
        <begin position="176"/>
        <end position="200"/>
    </location>
</feature>
<dbReference type="Gene3D" id="1.10.3470.10">
    <property type="entry name" value="ABC transporter involved in vitamin B12 uptake, BtuC"/>
    <property type="match status" value="1"/>
</dbReference>
<evidence type="ECO:0000256" key="6">
    <source>
        <dbReference type="ARBA" id="ARBA00022989"/>
    </source>
</evidence>
<reference evidence="11" key="1">
    <citation type="journal article" date="2020" name="mSystems">
        <title>Genome- and Community-Level Interaction Insights into Carbon Utilization and Element Cycling Functions of Hydrothermarchaeota in Hydrothermal Sediment.</title>
        <authorList>
            <person name="Zhou Z."/>
            <person name="Liu Y."/>
            <person name="Xu W."/>
            <person name="Pan J."/>
            <person name="Luo Z.H."/>
            <person name="Li M."/>
        </authorList>
    </citation>
    <scope>NUCLEOTIDE SEQUENCE [LARGE SCALE GENOMIC DNA]</scope>
    <source>
        <strain evidence="11">SpSt-508</strain>
    </source>
</reference>
<dbReference type="Pfam" id="PF02742">
    <property type="entry name" value="Fe_dep_repr_C"/>
    <property type="match status" value="1"/>
</dbReference>
<evidence type="ECO:0000256" key="4">
    <source>
        <dbReference type="ARBA" id="ARBA00022475"/>
    </source>
</evidence>
<dbReference type="InterPro" id="IPR001626">
    <property type="entry name" value="ABC_TroCD"/>
</dbReference>
<dbReference type="AlphaFoldDB" id="A0A7C4LPZ3"/>
<dbReference type="GO" id="GO:0055085">
    <property type="term" value="P:transmembrane transport"/>
    <property type="evidence" value="ECO:0007669"/>
    <property type="project" value="InterPro"/>
</dbReference>
<dbReference type="EMBL" id="DSVQ01000012">
    <property type="protein sequence ID" value="HGT39071.1"/>
    <property type="molecule type" value="Genomic_DNA"/>
</dbReference>
<evidence type="ECO:0000313" key="11">
    <source>
        <dbReference type="EMBL" id="HGT39071.1"/>
    </source>
</evidence>